<dbReference type="OMA" id="ARGGHEF"/>
<dbReference type="CDD" id="cd02440">
    <property type="entry name" value="AdoMet_MTases"/>
    <property type="match status" value="1"/>
</dbReference>
<evidence type="ECO:0008006" key="3">
    <source>
        <dbReference type="Google" id="ProtNLM"/>
    </source>
</evidence>
<dbReference type="PANTHER" id="PTHR44067">
    <property type="entry name" value="S-ADENOSYL-L-METHIONINE-DEPENDENT METHYLTRANSFERASE SUPERFAMILY PROTEIN-RELATED"/>
    <property type="match status" value="1"/>
</dbReference>
<dbReference type="Proteomes" id="UP000316621">
    <property type="component" value="Chromosome 3"/>
</dbReference>
<dbReference type="Gramene" id="RZC55685">
    <property type="protein sequence ID" value="RZC55685"/>
    <property type="gene ID" value="C5167_014534"/>
</dbReference>
<gene>
    <name evidence="1" type="ORF">C5167_014534</name>
</gene>
<protein>
    <recommendedName>
        <fullName evidence="3">Reverse transcriptase zinc-binding domain-containing protein</fullName>
    </recommendedName>
</protein>
<evidence type="ECO:0000313" key="1">
    <source>
        <dbReference type="EMBL" id="RZC55685.1"/>
    </source>
</evidence>
<name>A0A4Y7J7S5_PAPSO</name>
<evidence type="ECO:0000313" key="2">
    <source>
        <dbReference type="Proteomes" id="UP000316621"/>
    </source>
</evidence>
<organism evidence="1 2">
    <name type="scientific">Papaver somniferum</name>
    <name type="common">Opium poppy</name>
    <dbReference type="NCBI Taxonomy" id="3469"/>
    <lineage>
        <taxon>Eukaryota</taxon>
        <taxon>Viridiplantae</taxon>
        <taxon>Streptophyta</taxon>
        <taxon>Embryophyta</taxon>
        <taxon>Tracheophyta</taxon>
        <taxon>Spermatophyta</taxon>
        <taxon>Magnoliopsida</taxon>
        <taxon>Ranunculales</taxon>
        <taxon>Papaveraceae</taxon>
        <taxon>Papaveroideae</taxon>
        <taxon>Papaver</taxon>
    </lineage>
</organism>
<dbReference type="STRING" id="3469.A0A4Y7J7S5"/>
<reference evidence="1 2" key="1">
    <citation type="journal article" date="2018" name="Science">
        <title>The opium poppy genome and morphinan production.</title>
        <authorList>
            <person name="Guo L."/>
            <person name="Winzer T."/>
            <person name="Yang X."/>
            <person name="Li Y."/>
            <person name="Ning Z."/>
            <person name="He Z."/>
            <person name="Teodor R."/>
            <person name="Lu Y."/>
            <person name="Bowser T.A."/>
            <person name="Graham I.A."/>
            <person name="Ye K."/>
        </authorList>
    </citation>
    <scope>NUCLEOTIDE SEQUENCE [LARGE SCALE GENOMIC DNA]</scope>
    <source>
        <strain evidence="2">cv. HN1</strain>
        <tissue evidence="1">Leaves</tissue>
    </source>
</reference>
<accession>A0A4Y7J7S5</accession>
<proteinExistence type="predicted"/>
<dbReference type="PANTHER" id="PTHR44067:SF3">
    <property type="entry name" value="OS06G0138600 PROTEIN"/>
    <property type="match status" value="1"/>
</dbReference>
<keyword evidence="2" id="KW-1185">Reference proteome</keyword>
<dbReference type="InterPro" id="IPR053223">
    <property type="entry name" value="Prob_Methyltransferase"/>
</dbReference>
<dbReference type="EMBL" id="CM010717">
    <property type="protein sequence ID" value="RZC55685.1"/>
    <property type="molecule type" value="Genomic_DNA"/>
</dbReference>
<sequence>MRLSRNCGYINCLCPLCKQFDESLLHVLFFCPFSRAVWMQIPGDAAVLATIQTDKIPNSSFSPMALPLGPYSGTSSLALVARASALTAGLVYGSLKLKYLQWCEVSSANSLGRLVPELIYSLVRLYSVSLDSKSESLHYVESDLIGPEISSSQKKLAQLETELLGYRNIDISKPTIPNELKLFLQFHPLPLGKDSRTGIAEMVSSIGHSCEKSMSFLSQFMNYQVGGVCPDDWSLAQNLILRGCEPLPRRRCLTKPNTKEGLFPFPLSLWKPVSNNVVTWSGLGCKNFGCLYRNGGIRIGLDIGGGSGNLAARMAERNATLVTSTLNVDAPFNDFIAGLINENRSEKMEFLMFDVDRILRVGGLFWLDNYYCSDNEQKRIFTQLMDKFLYKKLKWIVGEKFNAGKPKVYLSALLQKPIRV</sequence>
<dbReference type="AlphaFoldDB" id="A0A4Y7J7S5"/>